<dbReference type="InterPro" id="IPR002549">
    <property type="entry name" value="AI-2E-like"/>
</dbReference>
<keyword evidence="6 8" id="KW-1133">Transmembrane helix</keyword>
<feature type="transmembrane region" description="Helical" evidence="8">
    <location>
        <begin position="45"/>
        <end position="74"/>
    </location>
</feature>
<keyword evidence="3" id="KW-0813">Transport</keyword>
<protein>
    <recommendedName>
        <fullName evidence="11">Permease</fullName>
    </recommendedName>
</protein>
<evidence type="ECO:0000313" key="9">
    <source>
        <dbReference type="EMBL" id="ODS00107.1"/>
    </source>
</evidence>
<evidence type="ECO:0000313" key="10">
    <source>
        <dbReference type="Proteomes" id="UP000094501"/>
    </source>
</evidence>
<proteinExistence type="inferred from homology"/>
<dbReference type="PANTHER" id="PTHR21716:SF67">
    <property type="entry name" value="TRANSPORT PROTEIN YDIK-RELATED"/>
    <property type="match status" value="1"/>
</dbReference>
<feature type="transmembrane region" description="Helical" evidence="8">
    <location>
        <begin position="223"/>
        <end position="252"/>
    </location>
</feature>
<dbReference type="EMBL" id="LPWG01000010">
    <property type="protein sequence ID" value="ODS00107.1"/>
    <property type="molecule type" value="Genomic_DNA"/>
</dbReference>
<keyword evidence="10" id="KW-1185">Reference proteome</keyword>
<feature type="transmembrane region" description="Helical" evidence="8">
    <location>
        <begin position="290"/>
        <end position="321"/>
    </location>
</feature>
<feature type="transmembrane region" description="Helical" evidence="8">
    <location>
        <begin position="197"/>
        <end position="217"/>
    </location>
</feature>
<comment type="similarity">
    <text evidence="2">Belongs to the autoinducer-2 exporter (AI-2E) (TC 2.A.86) family.</text>
</comment>
<dbReference type="STRING" id="1774968.AUC68_03045"/>
<dbReference type="Proteomes" id="UP000094501">
    <property type="component" value="Unassembled WGS sequence"/>
</dbReference>
<name>A0A1E3W4P1_9HYPH</name>
<reference evidence="9 10" key="1">
    <citation type="journal article" date="2016" name="Environ. Microbiol.">
        <title>New Methyloceanibacter diversity from North Sea sediments includes methanotroph containing solely the soluble methane monooxygenase.</title>
        <authorList>
            <person name="Vekeman B."/>
            <person name="Kerckhof F.M."/>
            <person name="Cremers G."/>
            <person name="de Vos P."/>
            <person name="Vandamme P."/>
            <person name="Boon N."/>
            <person name="Op den Camp H.J."/>
            <person name="Heylen K."/>
        </authorList>
    </citation>
    <scope>NUCLEOTIDE SEQUENCE [LARGE SCALE GENOMIC DNA]</scope>
    <source>
        <strain evidence="9 10">R-67174</strain>
    </source>
</reference>
<evidence type="ECO:0000256" key="7">
    <source>
        <dbReference type="ARBA" id="ARBA00023136"/>
    </source>
</evidence>
<dbReference type="GO" id="GO:0005886">
    <property type="term" value="C:plasma membrane"/>
    <property type="evidence" value="ECO:0007669"/>
    <property type="project" value="UniProtKB-SubCell"/>
</dbReference>
<evidence type="ECO:0000256" key="4">
    <source>
        <dbReference type="ARBA" id="ARBA00022475"/>
    </source>
</evidence>
<organism evidence="9 10">
    <name type="scientific">Methyloceanibacter methanicus</name>
    <dbReference type="NCBI Taxonomy" id="1774968"/>
    <lineage>
        <taxon>Bacteria</taxon>
        <taxon>Pseudomonadati</taxon>
        <taxon>Pseudomonadota</taxon>
        <taxon>Alphaproteobacteria</taxon>
        <taxon>Hyphomicrobiales</taxon>
        <taxon>Hyphomicrobiaceae</taxon>
        <taxon>Methyloceanibacter</taxon>
    </lineage>
</organism>
<evidence type="ECO:0008006" key="11">
    <source>
        <dbReference type="Google" id="ProtNLM"/>
    </source>
</evidence>
<dbReference type="PANTHER" id="PTHR21716">
    <property type="entry name" value="TRANSMEMBRANE PROTEIN"/>
    <property type="match status" value="1"/>
</dbReference>
<evidence type="ECO:0000256" key="3">
    <source>
        <dbReference type="ARBA" id="ARBA00022448"/>
    </source>
</evidence>
<evidence type="ECO:0000256" key="6">
    <source>
        <dbReference type="ARBA" id="ARBA00022989"/>
    </source>
</evidence>
<dbReference type="Pfam" id="PF01594">
    <property type="entry name" value="AI-2E_transport"/>
    <property type="match status" value="1"/>
</dbReference>
<evidence type="ECO:0000256" key="2">
    <source>
        <dbReference type="ARBA" id="ARBA00009773"/>
    </source>
</evidence>
<accession>A0A1E3W4P1</accession>
<evidence type="ECO:0000256" key="1">
    <source>
        <dbReference type="ARBA" id="ARBA00004651"/>
    </source>
</evidence>
<keyword evidence="7 8" id="KW-0472">Membrane</keyword>
<evidence type="ECO:0000256" key="8">
    <source>
        <dbReference type="SAM" id="Phobius"/>
    </source>
</evidence>
<sequence length="335" mass="36112">MLAVLFVGLLTLYPFLPAILWGIVLGIAVAPLHNRLLGRLGNRRALAAVLTGFGLVLCFVVPALGIATALASFLPSALNWVERVALAGLGKPPDPILKLPIVGESAAELWRSLGTDLSSLATHFGDEIKAILVWFAYESEILGIFVFEFAIGVILAALLVYNFDRVSELSHKFFDRLGGTFARRMAVLSVQTTRQTVIGVLGAALVQTLFATFSYVVAGVPGWIIWAGIVFVLSLIQVGPALVFIPMSIWFWAQGQPGMAIFIFLWGVVGVALVDYVVRPLLVSKGTHFPAILAFLGAMGGLIEWGLVGVFLGPVVVAVCYEMILKWIEPDTLPR</sequence>
<comment type="subcellular location">
    <subcellularLocation>
        <location evidence="1">Cell membrane</location>
        <topology evidence="1">Multi-pass membrane protein</topology>
    </subcellularLocation>
</comment>
<feature type="transmembrane region" description="Helical" evidence="8">
    <location>
        <begin position="259"/>
        <end position="278"/>
    </location>
</feature>
<feature type="transmembrane region" description="Helical" evidence="8">
    <location>
        <begin position="141"/>
        <end position="163"/>
    </location>
</feature>
<keyword evidence="5 8" id="KW-0812">Transmembrane</keyword>
<gene>
    <name evidence="9" type="ORF">AUC68_03045</name>
</gene>
<dbReference type="AlphaFoldDB" id="A0A1E3W4P1"/>
<feature type="transmembrane region" description="Helical" evidence="8">
    <location>
        <begin position="12"/>
        <end position="33"/>
    </location>
</feature>
<evidence type="ECO:0000256" key="5">
    <source>
        <dbReference type="ARBA" id="ARBA00022692"/>
    </source>
</evidence>
<comment type="caution">
    <text evidence="9">The sequence shown here is derived from an EMBL/GenBank/DDBJ whole genome shotgun (WGS) entry which is preliminary data.</text>
</comment>
<keyword evidence="4" id="KW-1003">Cell membrane</keyword>